<dbReference type="GO" id="GO:0005886">
    <property type="term" value="C:plasma membrane"/>
    <property type="evidence" value="ECO:0007669"/>
    <property type="project" value="UniProtKB-SubCell"/>
</dbReference>
<dbReference type="InterPro" id="IPR036640">
    <property type="entry name" value="ABC1_TM_sf"/>
</dbReference>
<dbReference type="InterPro" id="IPR003439">
    <property type="entry name" value="ABC_transporter-like_ATP-bd"/>
</dbReference>
<comment type="caution">
    <text evidence="12">The sequence shown here is derived from an EMBL/GenBank/DDBJ whole genome shotgun (WGS) entry which is preliminary data.</text>
</comment>
<dbReference type="Pfam" id="PF00664">
    <property type="entry name" value="ABC_membrane"/>
    <property type="match status" value="1"/>
</dbReference>
<feature type="transmembrane region" description="Helical" evidence="9">
    <location>
        <begin position="161"/>
        <end position="180"/>
    </location>
</feature>
<feature type="transmembrane region" description="Helical" evidence="9">
    <location>
        <begin position="59"/>
        <end position="76"/>
    </location>
</feature>
<accession>A0A926UTN1</accession>
<gene>
    <name evidence="12" type="ORF">H6F44_12015</name>
</gene>
<dbReference type="GO" id="GO:0015421">
    <property type="term" value="F:ABC-type oligopeptide transporter activity"/>
    <property type="evidence" value="ECO:0007669"/>
    <property type="project" value="TreeGrafter"/>
</dbReference>
<dbReference type="InterPro" id="IPR003593">
    <property type="entry name" value="AAA+_ATPase"/>
</dbReference>
<evidence type="ECO:0000256" key="9">
    <source>
        <dbReference type="SAM" id="Phobius"/>
    </source>
</evidence>
<evidence type="ECO:0000259" key="10">
    <source>
        <dbReference type="PROSITE" id="PS50893"/>
    </source>
</evidence>
<dbReference type="SUPFAM" id="SSF90123">
    <property type="entry name" value="ABC transporter transmembrane region"/>
    <property type="match status" value="1"/>
</dbReference>
<evidence type="ECO:0000313" key="12">
    <source>
        <dbReference type="EMBL" id="MBD2150839.1"/>
    </source>
</evidence>
<keyword evidence="2" id="KW-0813">Transport</keyword>
<dbReference type="PROSITE" id="PS50893">
    <property type="entry name" value="ABC_TRANSPORTER_2"/>
    <property type="match status" value="1"/>
</dbReference>
<keyword evidence="6 12" id="KW-0067">ATP-binding</keyword>
<dbReference type="InterPro" id="IPR027417">
    <property type="entry name" value="P-loop_NTPase"/>
</dbReference>
<keyword evidence="5" id="KW-0547">Nucleotide-binding</keyword>
<evidence type="ECO:0000256" key="3">
    <source>
        <dbReference type="ARBA" id="ARBA00022475"/>
    </source>
</evidence>
<dbReference type="AlphaFoldDB" id="A0A926UTN1"/>
<dbReference type="CDD" id="cd18541">
    <property type="entry name" value="ABC_6TM_TmrB_like"/>
    <property type="match status" value="1"/>
</dbReference>
<evidence type="ECO:0000256" key="1">
    <source>
        <dbReference type="ARBA" id="ARBA00004651"/>
    </source>
</evidence>
<proteinExistence type="predicted"/>
<dbReference type="SUPFAM" id="SSF52540">
    <property type="entry name" value="P-loop containing nucleoside triphosphate hydrolases"/>
    <property type="match status" value="1"/>
</dbReference>
<keyword evidence="4 9" id="KW-0812">Transmembrane</keyword>
<dbReference type="PANTHER" id="PTHR43394:SF1">
    <property type="entry name" value="ATP-BINDING CASSETTE SUB-FAMILY B MEMBER 10, MITOCHONDRIAL"/>
    <property type="match status" value="1"/>
</dbReference>
<dbReference type="EMBL" id="JACJPY010000034">
    <property type="protein sequence ID" value="MBD2150839.1"/>
    <property type="molecule type" value="Genomic_DNA"/>
</dbReference>
<evidence type="ECO:0000259" key="11">
    <source>
        <dbReference type="PROSITE" id="PS50929"/>
    </source>
</evidence>
<dbReference type="GO" id="GO:0016887">
    <property type="term" value="F:ATP hydrolysis activity"/>
    <property type="evidence" value="ECO:0007669"/>
    <property type="project" value="InterPro"/>
</dbReference>
<evidence type="ECO:0000256" key="6">
    <source>
        <dbReference type="ARBA" id="ARBA00022840"/>
    </source>
</evidence>
<feature type="domain" description="ABC transmembrane type-1" evidence="11">
    <location>
        <begin position="21"/>
        <end position="308"/>
    </location>
</feature>
<organism evidence="12 13">
    <name type="scientific">Pseudanabaena cinerea FACHB-1277</name>
    <dbReference type="NCBI Taxonomy" id="2949581"/>
    <lineage>
        <taxon>Bacteria</taxon>
        <taxon>Bacillati</taxon>
        <taxon>Cyanobacteriota</taxon>
        <taxon>Cyanophyceae</taxon>
        <taxon>Pseudanabaenales</taxon>
        <taxon>Pseudanabaenaceae</taxon>
        <taxon>Pseudanabaena</taxon>
        <taxon>Pseudanabaena cinerea</taxon>
    </lineage>
</organism>
<dbReference type="GO" id="GO:0005524">
    <property type="term" value="F:ATP binding"/>
    <property type="evidence" value="ECO:0007669"/>
    <property type="project" value="UniProtKB-KW"/>
</dbReference>
<dbReference type="Gene3D" id="1.20.1560.10">
    <property type="entry name" value="ABC transporter type 1, transmembrane domain"/>
    <property type="match status" value="1"/>
</dbReference>
<evidence type="ECO:0000313" key="13">
    <source>
        <dbReference type="Proteomes" id="UP000631421"/>
    </source>
</evidence>
<keyword evidence="3" id="KW-1003">Cell membrane</keyword>
<evidence type="ECO:0000256" key="5">
    <source>
        <dbReference type="ARBA" id="ARBA00022741"/>
    </source>
</evidence>
<dbReference type="Proteomes" id="UP000631421">
    <property type="component" value="Unassembled WGS sequence"/>
</dbReference>
<feature type="transmembrane region" description="Helical" evidence="9">
    <location>
        <begin position="133"/>
        <end position="155"/>
    </location>
</feature>
<evidence type="ECO:0000256" key="7">
    <source>
        <dbReference type="ARBA" id="ARBA00022989"/>
    </source>
</evidence>
<feature type="domain" description="ABC transporter" evidence="10">
    <location>
        <begin position="344"/>
        <end position="576"/>
    </location>
</feature>
<reference evidence="12" key="2">
    <citation type="submission" date="2020-08" db="EMBL/GenBank/DDBJ databases">
        <authorList>
            <person name="Chen M."/>
            <person name="Teng W."/>
            <person name="Zhao L."/>
            <person name="Hu C."/>
            <person name="Zhou Y."/>
            <person name="Han B."/>
            <person name="Song L."/>
            <person name="Shu W."/>
        </authorList>
    </citation>
    <scope>NUCLEOTIDE SEQUENCE</scope>
    <source>
        <strain evidence="12">FACHB-1277</strain>
    </source>
</reference>
<dbReference type="PROSITE" id="PS50929">
    <property type="entry name" value="ABC_TM1F"/>
    <property type="match status" value="1"/>
</dbReference>
<evidence type="ECO:0000256" key="8">
    <source>
        <dbReference type="ARBA" id="ARBA00023136"/>
    </source>
</evidence>
<feature type="transmembrane region" description="Helical" evidence="9">
    <location>
        <begin position="20"/>
        <end position="39"/>
    </location>
</feature>
<keyword evidence="13" id="KW-1185">Reference proteome</keyword>
<evidence type="ECO:0000256" key="4">
    <source>
        <dbReference type="ARBA" id="ARBA00022692"/>
    </source>
</evidence>
<dbReference type="SMART" id="SM00382">
    <property type="entry name" value="AAA"/>
    <property type="match status" value="1"/>
</dbReference>
<dbReference type="PANTHER" id="PTHR43394">
    <property type="entry name" value="ATP-DEPENDENT PERMEASE MDL1, MITOCHONDRIAL"/>
    <property type="match status" value="1"/>
</dbReference>
<dbReference type="RefSeq" id="WP_190351202.1">
    <property type="nucleotide sequence ID" value="NZ_JACJPY010000034.1"/>
</dbReference>
<dbReference type="Pfam" id="PF00005">
    <property type="entry name" value="ABC_tran"/>
    <property type="match status" value="1"/>
</dbReference>
<dbReference type="InterPro" id="IPR011527">
    <property type="entry name" value="ABC1_TM_dom"/>
</dbReference>
<reference evidence="12" key="1">
    <citation type="journal article" date="2015" name="ISME J.">
        <title>Draft Genome Sequence of Streptomyces incarnatus NRRL8089, which Produces the Nucleoside Antibiotic Sinefungin.</title>
        <authorList>
            <person name="Oshima K."/>
            <person name="Hattori M."/>
            <person name="Shimizu H."/>
            <person name="Fukuda K."/>
            <person name="Nemoto M."/>
            <person name="Inagaki K."/>
            <person name="Tamura T."/>
        </authorList>
    </citation>
    <scope>NUCLEOTIDE SEQUENCE</scope>
    <source>
        <strain evidence="12">FACHB-1277</strain>
    </source>
</reference>
<name>A0A926UTN1_9CYAN</name>
<keyword evidence="7 9" id="KW-1133">Transmembrane helix</keyword>
<feature type="transmembrane region" description="Helical" evidence="9">
    <location>
        <begin position="285"/>
        <end position="306"/>
    </location>
</feature>
<protein>
    <submittedName>
        <fullName evidence="12">ABC transporter ATP-binding protein</fullName>
    </submittedName>
</protein>
<dbReference type="FunFam" id="3.40.50.300:FF:000221">
    <property type="entry name" value="Multidrug ABC transporter ATP-binding protein"/>
    <property type="match status" value="1"/>
</dbReference>
<comment type="subcellular location">
    <subcellularLocation>
        <location evidence="1">Cell membrane</location>
        <topology evidence="1">Multi-pass membrane protein</topology>
    </subcellularLocation>
</comment>
<keyword evidence="8 9" id="KW-0472">Membrane</keyword>
<sequence>MARSQFQNLQNYLRPYWFDLAIGTTALLAANILGTYIPSLIRVAVDGLGKVQSIDTSQIMNYVWLIVGLSSIMWIIRMTSRVWIFGIGRKVEFSLKQQIFEHLLKLPPSYFSNNSAGETISIVTSDVENIRRLMGFALLSIINSVFVYSLTLPAMLSIDPMLTVLSISVYPIMLVIVQSFSGQLRDEQMEVQEELSQVSSLLQEDLNGMALIKTYAQEQNERDAFARLNDRLLDANLRMAKSRNILFPLLGGIASISFLVLIWFGGEKLANPANTTFKIGDLLTLIIYVERLIFPTAILGFVMVTYQRGVVSLQRIQNILDMPPAIADPDQAIAIHKDQIKGSIEIKNLTFTFPDAIVPALDRVNFRVEPGETVAILGTVGSGKSTLANALMRLINVRSQQIFIDGIDITAMRIEDLRSLIAFVPQDSFLFSATIRDNIRYGKPQAFDHEVENFASQAKIEPEILKFPKQYDTLVGERGITLSGGQRQRTALARALLVDTPILVLDDALSSVDNQTATGILANFPQHKTVLFITHNLSAASICDRIILMDAGQVVQVGTHAQLLAESAIYQNLWNQHKLESALV</sequence>
<dbReference type="InterPro" id="IPR039421">
    <property type="entry name" value="Type_1_exporter"/>
</dbReference>
<dbReference type="Gene3D" id="3.40.50.300">
    <property type="entry name" value="P-loop containing nucleotide triphosphate hydrolases"/>
    <property type="match status" value="1"/>
</dbReference>
<feature type="transmembrane region" description="Helical" evidence="9">
    <location>
        <begin position="245"/>
        <end position="265"/>
    </location>
</feature>
<evidence type="ECO:0000256" key="2">
    <source>
        <dbReference type="ARBA" id="ARBA00022448"/>
    </source>
</evidence>